<name>A0A381QTL2_9ZZZZ</name>
<dbReference type="SMART" id="SM00855">
    <property type="entry name" value="PGAM"/>
    <property type="match status" value="1"/>
</dbReference>
<dbReference type="AlphaFoldDB" id="A0A381QTL2"/>
<dbReference type="GO" id="GO:0016791">
    <property type="term" value="F:phosphatase activity"/>
    <property type="evidence" value="ECO:0007669"/>
    <property type="project" value="TreeGrafter"/>
</dbReference>
<accession>A0A381QTL2</accession>
<dbReference type="InterPro" id="IPR029033">
    <property type="entry name" value="His_PPase_superfam"/>
</dbReference>
<proteinExistence type="predicted"/>
<dbReference type="PANTHER" id="PTHR48100">
    <property type="entry name" value="BROAD-SPECIFICITY PHOSPHATASE YOR283W-RELATED"/>
    <property type="match status" value="1"/>
</dbReference>
<dbReference type="Pfam" id="PF00300">
    <property type="entry name" value="His_Phos_1"/>
    <property type="match status" value="1"/>
</dbReference>
<organism evidence="1">
    <name type="scientific">marine metagenome</name>
    <dbReference type="NCBI Taxonomy" id="408172"/>
    <lineage>
        <taxon>unclassified sequences</taxon>
        <taxon>metagenomes</taxon>
        <taxon>ecological metagenomes</taxon>
    </lineage>
</organism>
<dbReference type="InterPro" id="IPR013078">
    <property type="entry name" value="His_Pase_superF_clade-1"/>
</dbReference>
<dbReference type="InterPro" id="IPR050275">
    <property type="entry name" value="PGM_Phosphatase"/>
</dbReference>
<dbReference type="SUPFAM" id="SSF53254">
    <property type="entry name" value="Phosphoglycerate mutase-like"/>
    <property type="match status" value="1"/>
</dbReference>
<dbReference type="CDD" id="cd07067">
    <property type="entry name" value="HP_PGM_like"/>
    <property type="match status" value="1"/>
</dbReference>
<dbReference type="Gene3D" id="3.40.50.1240">
    <property type="entry name" value="Phosphoglycerate mutase-like"/>
    <property type="match status" value="1"/>
</dbReference>
<evidence type="ECO:0000313" key="1">
    <source>
        <dbReference type="EMBL" id="SUZ82715.1"/>
    </source>
</evidence>
<dbReference type="EMBL" id="UINC01001519">
    <property type="protein sequence ID" value="SUZ82715.1"/>
    <property type="molecule type" value="Genomic_DNA"/>
</dbReference>
<sequence>MTRLYLLRHGSTKSNRDGRYMSRSEEGLSGDGRWEVRQLAQRLSSSELAAVYSSPLQRAKETAQIIAQPHRLNIAISPDFNELDLSRWAGLTATEIAARDPKAWDIWCNDPMNLSISGIESFVELQHRIRRGLDQVSASHPEGNVAVTTHDGIVRIAVLLALGIPLDHYRAVTVSNAGMTILDIDSARTYLRAYNDTGHLKDVLSVRTGPADR</sequence>
<gene>
    <name evidence="1" type="ORF">METZ01_LOCUS35569</name>
</gene>
<protein>
    <recommendedName>
        <fullName evidence="2">Histidine phosphatase family protein</fullName>
    </recommendedName>
</protein>
<reference evidence="1" key="1">
    <citation type="submission" date="2018-05" db="EMBL/GenBank/DDBJ databases">
        <authorList>
            <person name="Lanie J.A."/>
            <person name="Ng W.-L."/>
            <person name="Kazmierczak K.M."/>
            <person name="Andrzejewski T.M."/>
            <person name="Davidsen T.M."/>
            <person name="Wayne K.J."/>
            <person name="Tettelin H."/>
            <person name="Glass J.I."/>
            <person name="Rusch D."/>
            <person name="Podicherti R."/>
            <person name="Tsui H.-C.T."/>
            <person name="Winkler M.E."/>
        </authorList>
    </citation>
    <scope>NUCLEOTIDE SEQUENCE</scope>
</reference>
<evidence type="ECO:0008006" key="2">
    <source>
        <dbReference type="Google" id="ProtNLM"/>
    </source>
</evidence>